<dbReference type="SUPFAM" id="SSF103481">
    <property type="entry name" value="Multidrug resistance efflux transporter EmrE"/>
    <property type="match status" value="1"/>
</dbReference>
<sequence>MHQSNWRVGLPLALTTAFLWGLLPIAMKGLIEDMDSTTVTWYRFFGAALFAVTWYGWRQELELKNLFSGKLLPYTVLAVGGLLANYIAYATGLNYITPGALQVLIQLAPLLLLIFSVFWLGERFSPRQWMGVVLVCAGLLMFFNQRLGELWAGEDREYLIGVGLVVIAAITWAVYGLFQKKIVAQSRPQNLLTLIYVAGTLCFLPVSHPGTALQLDWLGWGLLLFLTANTLIAYGAFAKAMEVWEASRVSATLALVPLMTLGLSTIIGAIWPGYIDMEPMNWISWVGAITVVLGSLLAAIGRGR</sequence>
<evidence type="ECO:0000256" key="2">
    <source>
        <dbReference type="ARBA" id="ARBA00022475"/>
    </source>
</evidence>
<dbReference type="PANTHER" id="PTHR32322:SF18">
    <property type="entry name" value="S-ADENOSYLMETHIONINE_S-ADENOSYLHOMOCYSTEINE TRANSPORTER"/>
    <property type="match status" value="1"/>
</dbReference>
<keyword evidence="5 6" id="KW-0472">Membrane</keyword>
<dbReference type="OrthoDB" id="8479066at2"/>
<dbReference type="PANTHER" id="PTHR32322">
    <property type="entry name" value="INNER MEMBRANE TRANSPORTER"/>
    <property type="match status" value="1"/>
</dbReference>
<dbReference type="eggNOG" id="COG0697">
    <property type="taxonomic scope" value="Bacteria"/>
</dbReference>
<feature type="domain" description="EamA" evidence="7">
    <location>
        <begin position="9"/>
        <end position="142"/>
    </location>
</feature>
<dbReference type="EMBL" id="CP019650">
    <property type="protein sequence ID" value="AQQ66985.1"/>
    <property type="molecule type" value="Genomic_DNA"/>
</dbReference>
<keyword evidence="2" id="KW-1003">Cell membrane</keyword>
<dbReference type="Proteomes" id="UP000188219">
    <property type="component" value="Chromosome"/>
</dbReference>
<feature type="transmembrane region" description="Helical" evidence="6">
    <location>
        <begin position="128"/>
        <end position="146"/>
    </location>
</feature>
<name>A0A1Q2M2N9_9GAMM</name>
<dbReference type="Gene3D" id="1.10.3730.20">
    <property type="match status" value="1"/>
</dbReference>
<feature type="transmembrane region" description="Helical" evidence="6">
    <location>
        <begin position="282"/>
        <end position="301"/>
    </location>
</feature>
<keyword evidence="4 6" id="KW-1133">Transmembrane helix</keyword>
<feature type="domain" description="EamA" evidence="7">
    <location>
        <begin position="160"/>
        <end position="298"/>
    </location>
</feature>
<dbReference type="Pfam" id="PF00892">
    <property type="entry name" value="EamA"/>
    <property type="match status" value="2"/>
</dbReference>
<dbReference type="InterPro" id="IPR050638">
    <property type="entry name" value="AA-Vitamin_Transporters"/>
</dbReference>
<feature type="transmembrane region" description="Helical" evidence="6">
    <location>
        <begin position="249"/>
        <end position="270"/>
    </location>
</feature>
<feature type="transmembrane region" description="Helical" evidence="6">
    <location>
        <begin position="158"/>
        <end position="178"/>
    </location>
</feature>
<dbReference type="KEGG" id="maga:Mag101_04530"/>
<evidence type="ECO:0000256" key="1">
    <source>
        <dbReference type="ARBA" id="ARBA00004651"/>
    </source>
</evidence>
<evidence type="ECO:0000259" key="7">
    <source>
        <dbReference type="Pfam" id="PF00892"/>
    </source>
</evidence>
<comment type="subcellular location">
    <subcellularLocation>
        <location evidence="1">Cell membrane</location>
        <topology evidence="1">Multi-pass membrane protein</topology>
    </subcellularLocation>
</comment>
<feature type="transmembrane region" description="Helical" evidence="6">
    <location>
        <begin position="190"/>
        <end position="211"/>
    </location>
</feature>
<organism evidence="8 9">
    <name type="scientific">Microbulbifer agarilyticus</name>
    <dbReference type="NCBI Taxonomy" id="260552"/>
    <lineage>
        <taxon>Bacteria</taxon>
        <taxon>Pseudomonadati</taxon>
        <taxon>Pseudomonadota</taxon>
        <taxon>Gammaproteobacteria</taxon>
        <taxon>Cellvibrionales</taxon>
        <taxon>Microbulbiferaceae</taxon>
        <taxon>Microbulbifer</taxon>
    </lineage>
</organism>
<dbReference type="InterPro" id="IPR037185">
    <property type="entry name" value="EmrE-like"/>
</dbReference>
<keyword evidence="9" id="KW-1185">Reference proteome</keyword>
<reference evidence="8" key="1">
    <citation type="submission" date="2017-02" db="EMBL/GenBank/DDBJ databases">
        <title>Genome of Microbulbifer agarilyticus GP101.</title>
        <authorList>
            <person name="Jung J."/>
            <person name="Bae S.S."/>
            <person name="Baek K."/>
        </authorList>
    </citation>
    <scope>NUCLEOTIDE SEQUENCE [LARGE SCALE GENOMIC DNA]</scope>
    <source>
        <strain evidence="8">GP101</strain>
    </source>
</reference>
<dbReference type="AlphaFoldDB" id="A0A1Q2M2N9"/>
<evidence type="ECO:0000256" key="3">
    <source>
        <dbReference type="ARBA" id="ARBA00022692"/>
    </source>
</evidence>
<feature type="transmembrane region" description="Helical" evidence="6">
    <location>
        <begin position="40"/>
        <end position="57"/>
    </location>
</feature>
<dbReference type="InterPro" id="IPR000620">
    <property type="entry name" value="EamA_dom"/>
</dbReference>
<evidence type="ECO:0000256" key="6">
    <source>
        <dbReference type="SAM" id="Phobius"/>
    </source>
</evidence>
<proteinExistence type="predicted"/>
<protein>
    <submittedName>
        <fullName evidence="8">EamA family transporter</fullName>
    </submittedName>
</protein>
<keyword evidence="3 6" id="KW-0812">Transmembrane</keyword>
<evidence type="ECO:0000313" key="9">
    <source>
        <dbReference type="Proteomes" id="UP000188219"/>
    </source>
</evidence>
<gene>
    <name evidence="8" type="ORF">Mag101_04530</name>
</gene>
<evidence type="ECO:0000256" key="5">
    <source>
        <dbReference type="ARBA" id="ARBA00023136"/>
    </source>
</evidence>
<feature type="transmembrane region" description="Helical" evidence="6">
    <location>
        <begin position="69"/>
        <end position="88"/>
    </location>
</feature>
<feature type="transmembrane region" description="Helical" evidence="6">
    <location>
        <begin position="100"/>
        <end position="121"/>
    </location>
</feature>
<accession>A0A1Q2M2N9</accession>
<dbReference type="STRING" id="260552.Mag101_04530"/>
<feature type="transmembrane region" description="Helical" evidence="6">
    <location>
        <begin position="217"/>
        <end position="237"/>
    </location>
</feature>
<evidence type="ECO:0000313" key="8">
    <source>
        <dbReference type="EMBL" id="AQQ66985.1"/>
    </source>
</evidence>
<dbReference type="GO" id="GO:0005886">
    <property type="term" value="C:plasma membrane"/>
    <property type="evidence" value="ECO:0007669"/>
    <property type="project" value="UniProtKB-SubCell"/>
</dbReference>
<evidence type="ECO:0000256" key="4">
    <source>
        <dbReference type="ARBA" id="ARBA00022989"/>
    </source>
</evidence>
<dbReference type="RefSeq" id="WP_077401391.1">
    <property type="nucleotide sequence ID" value="NZ_CP019650.1"/>
</dbReference>